<dbReference type="Pfam" id="PF07811">
    <property type="entry name" value="TadE"/>
    <property type="match status" value="1"/>
</dbReference>
<reference evidence="3 4" key="1">
    <citation type="submission" date="2024-02" db="EMBL/GenBank/DDBJ databases">
        <title>Rhodopirellula caenicola NBRC 110016.</title>
        <authorList>
            <person name="Ichikawa N."/>
            <person name="Katano-Makiyama Y."/>
            <person name="Hidaka K."/>
        </authorList>
    </citation>
    <scope>NUCLEOTIDE SEQUENCE [LARGE SCALE GENOMIC DNA]</scope>
    <source>
        <strain evidence="3 4">NBRC 110016</strain>
    </source>
</reference>
<protein>
    <recommendedName>
        <fullName evidence="2">TadE-like domain-containing protein</fullName>
    </recommendedName>
</protein>
<evidence type="ECO:0000259" key="2">
    <source>
        <dbReference type="Pfam" id="PF07811"/>
    </source>
</evidence>
<keyword evidence="1" id="KW-1133">Transmembrane helix</keyword>
<evidence type="ECO:0000313" key="4">
    <source>
        <dbReference type="Proteomes" id="UP001416858"/>
    </source>
</evidence>
<keyword evidence="4" id="KW-1185">Reference proteome</keyword>
<dbReference type="Proteomes" id="UP001416858">
    <property type="component" value="Unassembled WGS sequence"/>
</dbReference>
<evidence type="ECO:0000313" key="3">
    <source>
        <dbReference type="EMBL" id="GAA5504884.1"/>
    </source>
</evidence>
<organism evidence="3 4">
    <name type="scientific">Novipirellula caenicola</name>
    <dbReference type="NCBI Taxonomy" id="1536901"/>
    <lineage>
        <taxon>Bacteria</taxon>
        <taxon>Pseudomonadati</taxon>
        <taxon>Planctomycetota</taxon>
        <taxon>Planctomycetia</taxon>
        <taxon>Pirellulales</taxon>
        <taxon>Pirellulaceae</taxon>
        <taxon>Novipirellula</taxon>
    </lineage>
</organism>
<feature type="transmembrane region" description="Helical" evidence="1">
    <location>
        <begin position="21"/>
        <end position="41"/>
    </location>
</feature>
<dbReference type="EMBL" id="BAABRO010000001">
    <property type="protein sequence ID" value="GAA5504884.1"/>
    <property type="molecule type" value="Genomic_DNA"/>
</dbReference>
<name>A0ABP9VI47_9BACT</name>
<gene>
    <name evidence="3" type="ORF">Rcae01_00323</name>
</gene>
<feature type="domain" description="TadE-like" evidence="2">
    <location>
        <begin position="20"/>
        <end position="62"/>
    </location>
</feature>
<proteinExistence type="predicted"/>
<keyword evidence="1" id="KW-0812">Transmembrane</keyword>
<evidence type="ECO:0000256" key="1">
    <source>
        <dbReference type="SAM" id="Phobius"/>
    </source>
</evidence>
<comment type="caution">
    <text evidence="3">The sequence shown here is derived from an EMBL/GenBank/DDBJ whole genome shotgun (WGS) entry which is preliminary data.</text>
</comment>
<keyword evidence="1" id="KW-0472">Membrane</keyword>
<accession>A0ABP9VI47</accession>
<sequence>MPRSRKPHSKNACSRKSRRGAVTVEFAVAFPILLLFTFAGIEFSRVNMIRNTAINAAYEGARQGIVPGATSAECEQAAMQLLGFVDISGGTADVSPSTIKPDTESVTVTVTVPITSANSFITPQYFVGRQIVTSVTLPREATF</sequence>
<dbReference type="InterPro" id="IPR012495">
    <property type="entry name" value="TadE-like_dom"/>
</dbReference>